<name>A0A4Q0PNK2_9FLAO</name>
<dbReference type="SUPFAM" id="SSF52266">
    <property type="entry name" value="SGNH hydrolase"/>
    <property type="match status" value="1"/>
</dbReference>
<dbReference type="STRING" id="1122159.SAMN02745246_01393"/>
<comment type="caution">
    <text evidence="2">The sequence shown here is derived from an EMBL/GenBank/DDBJ whole genome shotgun (WGS) entry which is preliminary data.</text>
</comment>
<gene>
    <name evidence="2" type="ORF">DSL99_1338</name>
</gene>
<dbReference type="GO" id="GO:0016788">
    <property type="term" value="F:hydrolase activity, acting on ester bonds"/>
    <property type="evidence" value="ECO:0007669"/>
    <property type="project" value="UniProtKB-ARBA"/>
</dbReference>
<dbReference type="RefSeq" id="WP_073098507.1">
    <property type="nucleotide sequence ID" value="NZ_QOVL01000005.1"/>
</dbReference>
<evidence type="ECO:0000313" key="2">
    <source>
        <dbReference type="EMBL" id="RXG32033.1"/>
    </source>
</evidence>
<organism evidence="2 3">
    <name type="scientific">Leeuwenhoekiella marinoflava</name>
    <dbReference type="NCBI Taxonomy" id="988"/>
    <lineage>
        <taxon>Bacteria</taxon>
        <taxon>Pseudomonadati</taxon>
        <taxon>Bacteroidota</taxon>
        <taxon>Flavobacteriia</taxon>
        <taxon>Flavobacteriales</taxon>
        <taxon>Flavobacteriaceae</taxon>
        <taxon>Leeuwenhoekiella</taxon>
    </lineage>
</organism>
<dbReference type="Gene3D" id="3.40.50.1110">
    <property type="entry name" value="SGNH hydrolase"/>
    <property type="match status" value="1"/>
</dbReference>
<dbReference type="Proteomes" id="UP000290608">
    <property type="component" value="Unassembled WGS sequence"/>
</dbReference>
<dbReference type="EMBL" id="QOVL01000005">
    <property type="protein sequence ID" value="RXG32033.1"/>
    <property type="molecule type" value="Genomic_DNA"/>
</dbReference>
<reference evidence="2 3" key="1">
    <citation type="submission" date="2018-07" db="EMBL/GenBank/DDBJ databases">
        <title>Leeuwenhoekiella genomics.</title>
        <authorList>
            <person name="Tahon G."/>
            <person name="Willems A."/>
        </authorList>
    </citation>
    <scope>NUCLEOTIDE SEQUENCE [LARGE SCALE GENOMIC DNA]</scope>
    <source>
        <strain evidence="2 3">LMG 1345</strain>
    </source>
</reference>
<evidence type="ECO:0008006" key="4">
    <source>
        <dbReference type="Google" id="ProtNLM"/>
    </source>
</evidence>
<evidence type="ECO:0000256" key="1">
    <source>
        <dbReference type="SAM" id="MobiDB-lite"/>
    </source>
</evidence>
<feature type="region of interest" description="Disordered" evidence="1">
    <location>
        <begin position="567"/>
        <end position="587"/>
    </location>
</feature>
<sequence>MSEFQQDGTLGIEDKQDHPQRVKDLTGTESKFYYSAEELDKMRRATEELFKTKASKEDIVSAANGFILFANETAANTFFTNNPPAEDVLFKYTDAAASKADYYRRASDNTTQVLKERSLTEEDISQTGPIENGANVTTEGQLYDEKIAAQLYADQKLSEAPDAVKQDLDIQSTDKFPLCIYDKTTGWIYQAFDEEGKMLVGEGESNGVKFQIYLTDQWKIIIVYGQSFTRGASDTSISKAVLDRLYTFAGGVVTNEYADDVFGYGSRVAHIEGINPNFDTETPCYGVASSALKRIQDSGQELGELDFITFAPGQSGISIDALDKGTSHYTNLIEGIQKAYDLAQAAGKSISVLPVIWIHGQSDADFTVTDYVLKLKTLRDDLNVDLKTIIKDHPDLDWIIQQTDIPRKHNAGPVLAAYELAAEENNGFHLADVEYHLPHNPEDPIHMVSESYLKLGAKMGYVMARVAFEKYNWKGIYPYDVSIQGRIIRFKLNRPDSRFKFLFDEVTVNNPGAYGFRLTSDGSTSLTSIASIDIVNDDTIVVVSGVDLAPLAATALELRYALRVGSTGDNPGPTTGSRGNLRDNQGDVVKFKDPNLGEYPLHNWCPSFKISLNQYL</sequence>
<feature type="compositionally biased region" description="Polar residues" evidence="1">
    <location>
        <begin position="567"/>
        <end position="578"/>
    </location>
</feature>
<protein>
    <recommendedName>
        <fullName evidence="4">Sialate O-acetylesterase domain-containing protein</fullName>
    </recommendedName>
</protein>
<dbReference type="AlphaFoldDB" id="A0A4Q0PNK2"/>
<dbReference type="InterPro" id="IPR036514">
    <property type="entry name" value="SGNH_hydro_sf"/>
</dbReference>
<evidence type="ECO:0000313" key="3">
    <source>
        <dbReference type="Proteomes" id="UP000290608"/>
    </source>
</evidence>
<proteinExistence type="predicted"/>
<accession>A0A4Q0PNK2</accession>